<keyword evidence="7 12" id="KW-0326">Glycosidase</keyword>
<protein>
    <recommendedName>
        <fullName evidence="3 12">Beta-glucosidase</fullName>
        <ecNumber evidence="3 12">3.2.1.21</ecNumber>
    </recommendedName>
</protein>
<feature type="active site" description="Proton donor" evidence="9">
    <location>
        <position position="163"/>
    </location>
</feature>
<feature type="active site" description="Nucleophile" evidence="9 11">
    <location>
        <position position="357"/>
    </location>
</feature>
<evidence type="ECO:0000256" key="9">
    <source>
        <dbReference type="PIRSR" id="PIRSR617736-1"/>
    </source>
</evidence>
<keyword evidence="14" id="KW-1185">Reference proteome</keyword>
<dbReference type="InterPro" id="IPR017853">
    <property type="entry name" value="GH"/>
</dbReference>
<keyword evidence="5" id="KW-0136">Cellulose degradation</keyword>
<dbReference type="Gene3D" id="3.20.20.80">
    <property type="entry name" value="Glycosidases"/>
    <property type="match status" value="1"/>
</dbReference>
<dbReference type="AlphaFoldDB" id="A0A8J7KRK6"/>
<evidence type="ECO:0000313" key="14">
    <source>
        <dbReference type="Proteomes" id="UP000623269"/>
    </source>
</evidence>
<dbReference type="InterPro" id="IPR033132">
    <property type="entry name" value="GH_1_N_CS"/>
</dbReference>
<evidence type="ECO:0000256" key="2">
    <source>
        <dbReference type="ARBA" id="ARBA00010838"/>
    </source>
</evidence>
<gene>
    <name evidence="13" type="ORF">I5677_00650</name>
</gene>
<evidence type="ECO:0000256" key="7">
    <source>
        <dbReference type="ARBA" id="ARBA00023295"/>
    </source>
</evidence>
<feature type="binding site" evidence="10">
    <location>
        <position position="17"/>
    </location>
    <ligand>
        <name>substrate</name>
    </ligand>
</feature>
<evidence type="ECO:0000256" key="4">
    <source>
        <dbReference type="ARBA" id="ARBA00022801"/>
    </source>
</evidence>
<accession>A0A8J7KRK6</accession>
<reference evidence="13" key="1">
    <citation type="submission" date="2020-12" db="EMBL/GenBank/DDBJ databases">
        <title>M. sibirica DSM 26468T genome.</title>
        <authorList>
            <person name="Thieme N."/>
            <person name="Rettenmaier R."/>
            <person name="Zverlov V."/>
            <person name="Liebl W."/>
        </authorList>
    </citation>
    <scope>NUCLEOTIDE SEQUENCE</scope>
    <source>
        <strain evidence="13">DSM 26468</strain>
    </source>
</reference>
<evidence type="ECO:0000256" key="5">
    <source>
        <dbReference type="ARBA" id="ARBA00023001"/>
    </source>
</evidence>
<dbReference type="InterPro" id="IPR017736">
    <property type="entry name" value="Glyco_hydro_1_beta-glucosidase"/>
</dbReference>
<feature type="binding site" evidence="10">
    <location>
        <begin position="411"/>
        <end position="412"/>
    </location>
    <ligand>
        <name>substrate</name>
    </ligand>
</feature>
<dbReference type="GO" id="GO:0030245">
    <property type="term" value="P:cellulose catabolic process"/>
    <property type="evidence" value="ECO:0007669"/>
    <property type="project" value="UniProtKB-KW"/>
</dbReference>
<dbReference type="InterPro" id="IPR001360">
    <property type="entry name" value="Glyco_hydro_1"/>
</dbReference>
<dbReference type="GO" id="GO:0005829">
    <property type="term" value="C:cytosol"/>
    <property type="evidence" value="ECO:0007669"/>
    <property type="project" value="TreeGrafter"/>
</dbReference>
<dbReference type="NCBIfam" id="TIGR03356">
    <property type="entry name" value="BGL"/>
    <property type="match status" value="1"/>
</dbReference>
<keyword evidence="6" id="KW-0119">Carbohydrate metabolism</keyword>
<comment type="similarity">
    <text evidence="2 12">Belongs to the glycosyl hydrolase 1 family.</text>
</comment>
<sequence length="452" mass="52094">MSFSKDFIWGAAAASYQIEGAAKEDGKGISVWDTYSHTKGKTKNNDHGDIACDHYHRYKEDIALMKEMGIKAYRLSISWPRILPEGVGSINESGLAFYNHLVDELLAAGIEPYITLFHWDLPQAIYDRGGWKNRDISDWFAQYVKVVVDSLSDRVTKWITVNEPQCHILLGHVDGSHAPGDQVSIRDAFIMMHNIHLAHGKAVQTIRKFAKKPGIVGYAPNPWPGIPFSNNKNDVEAAKNYSLSGTTRGLWSNTWWLDPVLSGRYPEDGLAYFKEDFPFDIIQGGDLEQICQPLDFLGINMYQGAIIQYDDQHGYIEVPRKTGYDKTAMKWLVLPEILYYMPKYLYERYQLPIYITENGLSLSDWVSLDGKVHDLNRIDFMHRYLKELKRATTEGVDIRGYFYWSVMDNFEWSEGYNERFGLIHVDYVTQKRTLKDSAYWYRKVIESNGDIL</sequence>
<feature type="binding site" evidence="10">
    <location>
        <position position="302"/>
    </location>
    <ligand>
        <name>substrate</name>
    </ligand>
</feature>
<evidence type="ECO:0000256" key="8">
    <source>
        <dbReference type="ARBA" id="ARBA00023326"/>
    </source>
</evidence>
<evidence type="ECO:0000256" key="6">
    <source>
        <dbReference type="ARBA" id="ARBA00023277"/>
    </source>
</evidence>
<keyword evidence="4 12" id="KW-0378">Hydrolase</keyword>
<dbReference type="PANTHER" id="PTHR10353:SF36">
    <property type="entry name" value="LP05116P"/>
    <property type="match status" value="1"/>
</dbReference>
<dbReference type="PRINTS" id="PR00131">
    <property type="entry name" value="GLHYDRLASE1"/>
</dbReference>
<dbReference type="PROSITE" id="PS00572">
    <property type="entry name" value="GLYCOSYL_HYDROL_F1_1"/>
    <property type="match status" value="1"/>
</dbReference>
<evidence type="ECO:0000256" key="1">
    <source>
        <dbReference type="ARBA" id="ARBA00000448"/>
    </source>
</evidence>
<evidence type="ECO:0000256" key="11">
    <source>
        <dbReference type="PROSITE-ProRule" id="PRU10055"/>
    </source>
</evidence>
<keyword evidence="8" id="KW-0624">Polysaccharide degradation</keyword>
<proteinExistence type="inferred from homology"/>
<organism evidence="13 14">
    <name type="scientific">Mobilitalea sibirica</name>
    <dbReference type="NCBI Taxonomy" id="1462919"/>
    <lineage>
        <taxon>Bacteria</taxon>
        <taxon>Bacillati</taxon>
        <taxon>Bacillota</taxon>
        <taxon>Clostridia</taxon>
        <taxon>Lachnospirales</taxon>
        <taxon>Lachnospiraceae</taxon>
        <taxon>Mobilitalea</taxon>
    </lineage>
</organism>
<dbReference type="RefSeq" id="WP_197659624.1">
    <property type="nucleotide sequence ID" value="NZ_JAEAGR010000001.1"/>
</dbReference>
<feature type="binding site" evidence="10">
    <location>
        <position position="118"/>
    </location>
    <ligand>
        <name>substrate</name>
    </ligand>
</feature>
<dbReference type="SUPFAM" id="SSF51445">
    <property type="entry name" value="(Trans)glycosidases"/>
    <property type="match status" value="1"/>
</dbReference>
<dbReference type="InterPro" id="IPR018120">
    <property type="entry name" value="Glyco_hydro_1_AS"/>
</dbReference>
<evidence type="ECO:0000313" key="13">
    <source>
        <dbReference type="EMBL" id="MBH1939396.1"/>
    </source>
</evidence>
<evidence type="ECO:0000256" key="12">
    <source>
        <dbReference type="RuleBase" id="RU361175"/>
    </source>
</evidence>
<dbReference type="GO" id="GO:0008422">
    <property type="term" value="F:beta-glucosidase activity"/>
    <property type="evidence" value="ECO:0007669"/>
    <property type="project" value="UniProtKB-EC"/>
</dbReference>
<feature type="binding site" evidence="10">
    <location>
        <position position="162"/>
    </location>
    <ligand>
        <name>substrate</name>
    </ligand>
</feature>
<dbReference type="Pfam" id="PF00232">
    <property type="entry name" value="Glyco_hydro_1"/>
    <property type="match status" value="1"/>
</dbReference>
<dbReference type="Proteomes" id="UP000623269">
    <property type="component" value="Unassembled WGS sequence"/>
</dbReference>
<comment type="caution">
    <text evidence="13">The sequence shown here is derived from an EMBL/GenBank/DDBJ whole genome shotgun (WGS) entry which is preliminary data.</text>
</comment>
<evidence type="ECO:0000256" key="10">
    <source>
        <dbReference type="PIRSR" id="PIRSR617736-2"/>
    </source>
</evidence>
<dbReference type="PANTHER" id="PTHR10353">
    <property type="entry name" value="GLYCOSYL HYDROLASE"/>
    <property type="match status" value="1"/>
</dbReference>
<name>A0A8J7KRK6_9FIRM</name>
<feature type="binding site" evidence="10">
    <location>
        <position position="404"/>
    </location>
    <ligand>
        <name>substrate</name>
    </ligand>
</feature>
<comment type="catalytic activity">
    <reaction evidence="1 12">
        <text>Hydrolysis of terminal, non-reducing beta-D-glucosyl residues with release of beta-D-glucose.</text>
        <dbReference type="EC" id="3.2.1.21"/>
    </reaction>
</comment>
<dbReference type="EC" id="3.2.1.21" evidence="3 12"/>
<dbReference type="FunFam" id="3.20.20.80:FF:000004">
    <property type="entry name" value="Beta-glucosidase 6-phospho-beta-glucosidase"/>
    <property type="match status" value="1"/>
</dbReference>
<evidence type="ECO:0000256" key="3">
    <source>
        <dbReference type="ARBA" id="ARBA00012744"/>
    </source>
</evidence>
<dbReference type="EMBL" id="JAEAGR010000001">
    <property type="protein sequence ID" value="MBH1939396.1"/>
    <property type="molecule type" value="Genomic_DNA"/>
</dbReference>
<dbReference type="PROSITE" id="PS00653">
    <property type="entry name" value="GLYCOSYL_HYDROL_F1_2"/>
    <property type="match status" value="1"/>
</dbReference>